<name>A0A7S2SJT4_9STRA</name>
<dbReference type="EMBL" id="HBHK01023066">
    <property type="protein sequence ID" value="CAD9701423.1"/>
    <property type="molecule type" value="Transcribed_RNA"/>
</dbReference>
<reference evidence="1" key="1">
    <citation type="submission" date="2021-01" db="EMBL/GenBank/DDBJ databases">
        <authorList>
            <person name="Corre E."/>
            <person name="Pelletier E."/>
            <person name="Niang G."/>
            <person name="Scheremetjew M."/>
            <person name="Finn R."/>
            <person name="Kale V."/>
            <person name="Holt S."/>
            <person name="Cochrane G."/>
            <person name="Meng A."/>
            <person name="Brown T."/>
            <person name="Cohen L."/>
        </authorList>
    </citation>
    <scope>NUCLEOTIDE SEQUENCE</scope>
    <source>
        <strain evidence="1">NY070348D</strain>
    </source>
</reference>
<gene>
    <name evidence="1" type="ORF">QSP1433_LOCUS14583</name>
</gene>
<sequence>MVVESFWNYLGVGQFELARSVLVDSRWEHPEGCRCNQEQESCKRQSTFDLLLSALKSKSIFKAVPGFELVLSPAVPSLAHLEWLLLCLLKDEGRLDQTNYEAHYREKSINVLSSLVLLHAGQPYCSNVFSETSGPSRVQEYLLQLASDVDFCQHFLLAKPVLGFWLLQVFVEYFGNRSIVLNILQAARDSRTAGELIPVFSLFSKYLAFLGDTSRQKTVLSKLFTFSFCSWLRRSDHAGRRDIVQIILRDWVDNPDMLRQLCVLVLPKPTHGGHFLKDRIDNVLDTFEKSNLPDPEQLLGCLGRLRAHPVFRALVTLLCLSIADNDFDTHRILLDEFLGDPSEEKYGGTVQQLLLDECIRRRYRLRLVVWLSNGDRKLSNVLLGLLNARISILKLLSEYPSFSDRLLKAHPGELSKIRPNKHSRSLCGYSYDFLLVDCLRIVLECFRAETFSDRVCESVLQQFVQLEDLRMSIALVTAVLAIVQDKILASSSGSEGLRLVTAMLETLAEDIEKTDDVSLQKPLHSLCVLCLDVRIRYYILSKMMSSCTSLASYQLLNVSPYALVSRCIITGLSDLAMSGTKAFQLGDGVLKACHVAKLFQNVFSSRNIEAPVEDLNELFDSTSVEYQLAILDIAIAGVAREESATLVRSVSIDGDNRLLGDMVSRAKQLLEDCEQMERPGATIRDALRETAISFDAAANLMERAVDPVTMNLEGQTSQTMLLQLDQLIALAKKQKQESDTWDYLEQFSSHIQSVEHLLDLDEQEQKSFITSRRTISMSPGEIIDSHITRFPLETLELALAWGLDAKKVVAICFFRHLQSGTAVNNVLSSLRIAEGALSHGVTWDGSIPPLYSLAKMRLAEANVSPTWFRDAWKTIEWAGDFNNPIERYLSLLQQSDSCVSDETPSSPCDLKMEGFSALRLEYESRVSTGAVPTDQPPSPECLVAHKKSCMRVAKTEEQEQQPCNALRISKPLLFREEILNRYSVSRLIEKGFWPELAQLLVQLMSKAFESLDPIERLFQVQKLRNEFQYKESMYRKQSEHKRADRYAKQIYVLTFVDIWRKLALKQSKRLMI</sequence>
<accession>A0A7S2SJT4</accession>
<proteinExistence type="predicted"/>
<protein>
    <submittedName>
        <fullName evidence="1">Uncharacterized protein</fullName>
    </submittedName>
</protein>
<organism evidence="1">
    <name type="scientific">Mucochytrium quahogii</name>
    <dbReference type="NCBI Taxonomy" id="96639"/>
    <lineage>
        <taxon>Eukaryota</taxon>
        <taxon>Sar</taxon>
        <taxon>Stramenopiles</taxon>
        <taxon>Bigyra</taxon>
        <taxon>Labyrinthulomycetes</taxon>
        <taxon>Thraustochytrida</taxon>
        <taxon>Thraustochytriidae</taxon>
        <taxon>Mucochytrium</taxon>
    </lineage>
</organism>
<evidence type="ECO:0000313" key="1">
    <source>
        <dbReference type="EMBL" id="CAD9701423.1"/>
    </source>
</evidence>
<dbReference type="AlphaFoldDB" id="A0A7S2SJT4"/>